<evidence type="ECO:0000313" key="2">
    <source>
        <dbReference type="Proteomes" id="UP000182015"/>
    </source>
</evidence>
<gene>
    <name evidence="1" type="ORF">A9Q68_02055</name>
</gene>
<dbReference type="STRING" id="1856638.A9Q68_02055"/>
<dbReference type="Pfam" id="PF07166">
    <property type="entry name" value="DUF1398"/>
    <property type="match status" value="1"/>
</dbReference>
<keyword evidence="2" id="KW-1185">Reference proteome</keyword>
<reference evidence="2" key="1">
    <citation type="submission" date="2016-06" db="EMBL/GenBank/DDBJ databases">
        <authorList>
            <person name="de Vries S.P.W."/>
            <person name="Hadjirin N.F."/>
            <person name="Lay E.M."/>
            <person name="Zadoks R.N."/>
            <person name="Peacock S.J."/>
            <person name="Parkhill J."/>
            <person name="Grant A.J."/>
            <person name="Mcdougall S."/>
            <person name="Holmes M.A."/>
        </authorList>
    </citation>
    <scope>NUCLEOTIDE SEQUENCE [LARGE SCALE GENOMIC DNA]</scope>
    <source>
        <strain evidence="2">NZ1587</strain>
    </source>
</reference>
<comment type="caution">
    <text evidence="1">The sequence shown here is derived from an EMBL/GenBank/DDBJ whole genome shotgun (WGS) entry which is preliminary data.</text>
</comment>
<protein>
    <recommendedName>
        <fullName evidence="3">DUF1398 domain-containing protein</fullName>
    </recommendedName>
</protein>
<dbReference type="Proteomes" id="UP000182015">
    <property type="component" value="Unassembled WGS sequence"/>
</dbReference>
<dbReference type="InterPro" id="IPR036696">
    <property type="entry name" value="YdfO-like_sf"/>
</dbReference>
<dbReference type="Gene3D" id="3.30.1810.10">
    <property type="entry name" value="YdfO-like"/>
    <property type="match status" value="1"/>
</dbReference>
<evidence type="ECO:0000313" key="1">
    <source>
        <dbReference type="EMBL" id="OJF72349.1"/>
    </source>
</evidence>
<dbReference type="OrthoDB" id="1550456at2"/>
<sequence>MLTKEMIMAAQKQFSGNDFTGLVKAFLEMGIVANTVNIKEGQATYLTVEGQEVELPAYRVESVAEKVDEDNFIQQLRKHQKQETDFPTFCQDTAASGIYKWDVDLLAKTCSYFDLENNLVYTEAIPV</sequence>
<organism evidence="1 2">
    <name type="scientific">Streptococcus bovimastitidis</name>
    <dbReference type="NCBI Taxonomy" id="1856638"/>
    <lineage>
        <taxon>Bacteria</taxon>
        <taxon>Bacillati</taxon>
        <taxon>Bacillota</taxon>
        <taxon>Bacilli</taxon>
        <taxon>Lactobacillales</taxon>
        <taxon>Streptococcaceae</taxon>
        <taxon>Streptococcus</taxon>
    </lineage>
</organism>
<name>A0A1L8MNM8_9STRE</name>
<dbReference type="RefSeq" id="WP_071793006.1">
    <property type="nucleotide sequence ID" value="NZ_LZDD01000001.1"/>
</dbReference>
<dbReference type="EMBL" id="LZDD01000001">
    <property type="protein sequence ID" value="OJF72349.1"/>
    <property type="molecule type" value="Genomic_DNA"/>
</dbReference>
<dbReference type="AlphaFoldDB" id="A0A1L8MNM8"/>
<proteinExistence type="predicted"/>
<evidence type="ECO:0008006" key="3">
    <source>
        <dbReference type="Google" id="ProtNLM"/>
    </source>
</evidence>
<accession>A0A1L8MNM8</accession>
<dbReference type="SUPFAM" id="SSF160419">
    <property type="entry name" value="YdfO-like"/>
    <property type="match status" value="1"/>
</dbReference>
<dbReference type="InterPro" id="IPR009833">
    <property type="entry name" value="DUF1398"/>
</dbReference>